<evidence type="ECO:0000256" key="3">
    <source>
        <dbReference type="ARBA" id="ARBA00022729"/>
    </source>
</evidence>
<keyword evidence="2" id="KW-0964">Secreted</keyword>
<organism evidence="12 13">
    <name type="scientific">Nocardiopsis coralli</name>
    <dbReference type="NCBI Taxonomy" id="2772213"/>
    <lineage>
        <taxon>Bacteria</taxon>
        <taxon>Bacillati</taxon>
        <taxon>Actinomycetota</taxon>
        <taxon>Actinomycetes</taxon>
        <taxon>Streptosporangiales</taxon>
        <taxon>Nocardiopsidaceae</taxon>
        <taxon>Nocardiopsis</taxon>
    </lineage>
</organism>
<evidence type="ECO:0000256" key="1">
    <source>
        <dbReference type="ARBA" id="ARBA00022512"/>
    </source>
</evidence>
<reference evidence="12 13" key="1">
    <citation type="submission" date="2020-09" db="EMBL/GenBank/DDBJ databases">
        <title>Diversity and distribution of actinomycetes associated with coral in the coast of Hainan.</title>
        <authorList>
            <person name="Li F."/>
        </authorList>
    </citation>
    <scope>NUCLEOTIDE SEQUENCE [LARGE SCALE GENOMIC DNA]</scope>
    <source>
        <strain evidence="12 13">HNM0947</strain>
    </source>
</reference>
<dbReference type="InterPro" id="IPR005528">
    <property type="entry name" value="ChpA-H"/>
</dbReference>
<evidence type="ECO:0000256" key="6">
    <source>
        <dbReference type="ARBA" id="ARBA00023088"/>
    </source>
</evidence>
<keyword evidence="1" id="KW-0134">Cell wall</keyword>
<evidence type="ECO:0000256" key="8">
    <source>
        <dbReference type="SAM" id="Phobius"/>
    </source>
</evidence>
<feature type="signal peptide" evidence="9">
    <location>
        <begin position="1"/>
        <end position="27"/>
    </location>
</feature>
<dbReference type="Pfam" id="PF03777">
    <property type="entry name" value="ChpA-C"/>
    <property type="match status" value="1"/>
</dbReference>
<dbReference type="EMBL" id="JADBGI010000003">
    <property type="protein sequence ID" value="MBE2997873.1"/>
    <property type="molecule type" value="Genomic_DNA"/>
</dbReference>
<evidence type="ECO:0000259" key="10">
    <source>
        <dbReference type="PROSITE" id="PS50847"/>
    </source>
</evidence>
<feature type="domain" description="Gram-positive cocci surface proteins LPxTG" evidence="10">
    <location>
        <begin position="187"/>
        <end position="224"/>
    </location>
</feature>
<evidence type="ECO:0000256" key="7">
    <source>
        <dbReference type="SAM" id="MobiDB-lite"/>
    </source>
</evidence>
<dbReference type="PROSITE" id="PS51884">
    <property type="entry name" value="CHAPLIN"/>
    <property type="match status" value="1"/>
</dbReference>
<accession>A0ABR9P209</accession>
<dbReference type="InterPro" id="IPR019931">
    <property type="entry name" value="LPXTG_anchor"/>
</dbReference>
<feature type="compositionally biased region" description="Acidic residues" evidence="7">
    <location>
        <begin position="73"/>
        <end position="94"/>
    </location>
</feature>
<feature type="region of interest" description="Disordered" evidence="7">
    <location>
        <begin position="70"/>
        <end position="191"/>
    </location>
</feature>
<feature type="transmembrane region" description="Helical" evidence="8">
    <location>
        <begin position="197"/>
        <end position="218"/>
    </location>
</feature>
<feature type="compositionally biased region" description="Acidic residues" evidence="7">
    <location>
        <begin position="103"/>
        <end position="124"/>
    </location>
</feature>
<feature type="compositionally biased region" description="Gly residues" evidence="7">
    <location>
        <begin position="128"/>
        <end position="141"/>
    </location>
</feature>
<gene>
    <name evidence="12" type="ORF">IDM40_03985</name>
</gene>
<keyword evidence="4" id="KW-0130">Cell adhesion</keyword>
<dbReference type="PROSITE" id="PS50847">
    <property type="entry name" value="GRAM_POS_ANCHORING"/>
    <property type="match status" value="1"/>
</dbReference>
<evidence type="ECO:0000259" key="11">
    <source>
        <dbReference type="PROSITE" id="PS51884"/>
    </source>
</evidence>
<comment type="caution">
    <text evidence="12">The sequence shown here is derived from an EMBL/GenBank/DDBJ whole genome shotgun (WGS) entry which is preliminary data.</text>
</comment>
<feature type="chain" id="PRO_5046856847" evidence="9">
    <location>
        <begin position="28"/>
        <end position="224"/>
    </location>
</feature>
<evidence type="ECO:0000256" key="9">
    <source>
        <dbReference type="SAM" id="SignalP"/>
    </source>
</evidence>
<keyword evidence="3 9" id="KW-0732">Signal</keyword>
<protein>
    <submittedName>
        <fullName evidence="12">DUF320 domain-containing protein</fullName>
    </submittedName>
</protein>
<keyword evidence="8" id="KW-1133">Transmembrane helix</keyword>
<proteinExistence type="predicted"/>
<keyword evidence="13" id="KW-1185">Reference proteome</keyword>
<keyword evidence="8" id="KW-0472">Membrane</keyword>
<sequence length="224" mass="22094">MTHETHARIAALVAAGFLMTSGGAAFADTATSGNGSIGGGNQVGADVDAPVNLCGNAVGLLGVAGANCTDSEASVEDGSEDEGTDDREEDEDASSTDAPQPPEEPEPGEEDPGVDPGPDDEGETPGDPGDGGENPGEGGTDTGEEPAETEDQMRVPGETTEEQQAPATEELREADPVTDASPASAELADTGTERGPLVGLIAAAVGAVAVGAGLVFGLRRRAGA</sequence>
<keyword evidence="6" id="KW-0572">Peptidoglycan-anchor</keyword>
<dbReference type="RefSeq" id="WP_193120524.1">
    <property type="nucleotide sequence ID" value="NZ_JADBGI010000003.1"/>
</dbReference>
<keyword evidence="5" id="KW-0034">Amyloid</keyword>
<name>A0ABR9P209_9ACTN</name>
<evidence type="ECO:0000256" key="2">
    <source>
        <dbReference type="ARBA" id="ARBA00022525"/>
    </source>
</evidence>
<evidence type="ECO:0000256" key="4">
    <source>
        <dbReference type="ARBA" id="ARBA00022889"/>
    </source>
</evidence>
<evidence type="ECO:0000256" key="5">
    <source>
        <dbReference type="ARBA" id="ARBA00023087"/>
    </source>
</evidence>
<feature type="domain" description="Chaplin" evidence="11">
    <location>
        <begin position="34"/>
        <end position="74"/>
    </location>
</feature>
<keyword evidence="8" id="KW-0812">Transmembrane</keyword>
<evidence type="ECO:0000313" key="13">
    <source>
        <dbReference type="Proteomes" id="UP000806528"/>
    </source>
</evidence>
<dbReference type="Proteomes" id="UP000806528">
    <property type="component" value="Unassembled WGS sequence"/>
</dbReference>
<evidence type="ECO:0000313" key="12">
    <source>
        <dbReference type="EMBL" id="MBE2997873.1"/>
    </source>
</evidence>